<keyword evidence="4" id="KW-0645">Protease</keyword>
<accession>A0A5N0YP00</accession>
<keyword evidence="4" id="KW-0378">Hydrolase</keyword>
<keyword evidence="2" id="KW-0812">Transmembrane</keyword>
<dbReference type="RefSeq" id="WP_104661062.1">
    <property type="nucleotide sequence ID" value="NZ_PTWL01000069.1"/>
</dbReference>
<dbReference type="AlphaFoldDB" id="A0A5N0YP00"/>
<dbReference type="InterPro" id="IPR003675">
    <property type="entry name" value="Rce1/LyrA-like_dom"/>
</dbReference>
<organism evidence="4 5">
    <name type="scientific">Enterococcus durans</name>
    <dbReference type="NCBI Taxonomy" id="53345"/>
    <lineage>
        <taxon>Bacteria</taxon>
        <taxon>Bacillati</taxon>
        <taxon>Bacillota</taxon>
        <taxon>Bacilli</taxon>
        <taxon>Lactobacillales</taxon>
        <taxon>Enterococcaceae</taxon>
        <taxon>Enterococcus</taxon>
    </lineage>
</organism>
<sequence length="212" mass="23521">MNNILGRKVDLTKAIIGAIIVSIGFLGLLFAPAIISIFSLTITGILSLILVYGKKNVAQIFSRPISPFKNIIKYFFLNLVVSMGVALILKYALHWTLQSNPVNEGFSPLLFITIPIMLLGEELFSIYFLSIFSSKFNLSVASILSAVIFGLVHFSTYYSGNIFHTLVHILLIQGVARIIFNQAAIKSNSIITSWIVHVLFDFSTILIVLFFS</sequence>
<feature type="transmembrane region" description="Helical" evidence="2">
    <location>
        <begin position="162"/>
        <end position="180"/>
    </location>
</feature>
<name>A0A5N0YP00_9ENTE</name>
<dbReference type="Pfam" id="PF02517">
    <property type="entry name" value="Rce1-like"/>
    <property type="match status" value="1"/>
</dbReference>
<protein>
    <submittedName>
        <fullName evidence="4">CPBP family intramembrane metalloprotease</fullName>
    </submittedName>
</protein>
<comment type="similarity">
    <text evidence="1">Belongs to the UPF0177 family.</text>
</comment>
<feature type="transmembrane region" description="Helical" evidence="2">
    <location>
        <begin position="37"/>
        <end position="53"/>
    </location>
</feature>
<dbReference type="GO" id="GO:0080120">
    <property type="term" value="P:CAAX-box protein maturation"/>
    <property type="evidence" value="ECO:0007669"/>
    <property type="project" value="UniProtKB-ARBA"/>
</dbReference>
<evidence type="ECO:0000256" key="2">
    <source>
        <dbReference type="SAM" id="Phobius"/>
    </source>
</evidence>
<dbReference type="Proteomes" id="UP000326078">
    <property type="component" value="Unassembled WGS sequence"/>
</dbReference>
<feature type="transmembrane region" description="Helical" evidence="2">
    <location>
        <begin position="12"/>
        <end position="31"/>
    </location>
</feature>
<feature type="domain" description="CAAX prenyl protease 2/Lysostaphin resistance protein A-like" evidence="3">
    <location>
        <begin position="108"/>
        <end position="202"/>
    </location>
</feature>
<evidence type="ECO:0000259" key="3">
    <source>
        <dbReference type="Pfam" id="PF02517"/>
    </source>
</evidence>
<comment type="caution">
    <text evidence="4">The sequence shown here is derived from an EMBL/GenBank/DDBJ whole genome shotgun (WGS) entry which is preliminary data.</text>
</comment>
<keyword evidence="2" id="KW-0472">Membrane</keyword>
<evidence type="ECO:0000313" key="4">
    <source>
        <dbReference type="EMBL" id="KAA9204720.1"/>
    </source>
</evidence>
<dbReference type="GO" id="GO:0004175">
    <property type="term" value="F:endopeptidase activity"/>
    <property type="evidence" value="ECO:0007669"/>
    <property type="project" value="UniProtKB-ARBA"/>
</dbReference>
<dbReference type="GO" id="GO:0008237">
    <property type="term" value="F:metallopeptidase activity"/>
    <property type="evidence" value="ECO:0007669"/>
    <property type="project" value="UniProtKB-KW"/>
</dbReference>
<reference evidence="4 5" key="1">
    <citation type="submission" date="2019-09" db="EMBL/GenBank/DDBJ databases">
        <title>Vancomyinc resistant enterococci isolated from farm animals in Switzerland.</title>
        <authorList>
            <person name="Stevens M.J.A."/>
            <person name="Stephan R."/>
            <person name="Morach M."/>
            <person name="Nuesch-Inderbinen M."/>
        </authorList>
    </citation>
    <scope>NUCLEOTIDE SEQUENCE [LARGE SCALE GENOMIC DNA]</scope>
    <source>
        <strain evidence="4 5">GH27</strain>
    </source>
</reference>
<dbReference type="GO" id="GO:0006508">
    <property type="term" value="P:proteolysis"/>
    <property type="evidence" value="ECO:0007669"/>
    <property type="project" value="UniProtKB-KW"/>
</dbReference>
<keyword evidence="2" id="KW-1133">Transmembrane helix</keyword>
<feature type="transmembrane region" description="Helical" evidence="2">
    <location>
        <begin position="192"/>
        <end position="211"/>
    </location>
</feature>
<evidence type="ECO:0000256" key="1">
    <source>
        <dbReference type="ARBA" id="ARBA00009067"/>
    </source>
</evidence>
<evidence type="ECO:0000313" key="5">
    <source>
        <dbReference type="Proteomes" id="UP000326078"/>
    </source>
</evidence>
<feature type="transmembrane region" description="Helical" evidence="2">
    <location>
        <begin position="105"/>
        <end position="129"/>
    </location>
</feature>
<proteinExistence type="inferred from homology"/>
<keyword evidence="4" id="KW-0482">Metalloprotease</keyword>
<gene>
    <name evidence="4" type="ORF">F6X95_10775</name>
</gene>
<feature type="transmembrane region" description="Helical" evidence="2">
    <location>
        <begin position="74"/>
        <end position="93"/>
    </location>
</feature>
<dbReference type="EMBL" id="VYUT01000015">
    <property type="protein sequence ID" value="KAA9204720.1"/>
    <property type="molecule type" value="Genomic_DNA"/>
</dbReference>
<feature type="transmembrane region" description="Helical" evidence="2">
    <location>
        <begin position="136"/>
        <end position="156"/>
    </location>
</feature>